<dbReference type="NCBIfam" id="TIGR02548">
    <property type="entry name" value="casB_cse2"/>
    <property type="match status" value="1"/>
</dbReference>
<dbReference type="EMBL" id="CP014859">
    <property type="protein sequence ID" value="AOS64803.1"/>
    <property type="molecule type" value="Genomic_DNA"/>
</dbReference>
<keyword evidence="3" id="KW-1185">Reference proteome</keyword>
<proteinExistence type="predicted"/>
<dbReference type="Proteomes" id="UP000095210">
    <property type="component" value="Chromosome"/>
</dbReference>
<evidence type="ECO:0000313" key="3">
    <source>
        <dbReference type="Proteomes" id="UP000095210"/>
    </source>
</evidence>
<dbReference type="Gene3D" id="1.10.520.40">
    <property type="entry name" value="CRISPR-associated protein Cse2"/>
    <property type="match status" value="1"/>
</dbReference>
<dbReference type="AlphaFoldDB" id="A0AAC9HSS4"/>
<gene>
    <name evidence="2" type="ORF">TL08_20060</name>
</gene>
<sequence>MSTDSIGIRPSSSRKEFTNSLYLLYFKLNSGNDHLVSDARRVLAALRRSLTGPEQASAAYQLVFDAKPAEKDEEAFLLVGGLFGIHPQPRMSSAYKARRTLGAAMRSLNAEKYGTADRRFEQLLGMNRRNLPHYLRQTVRLLSTKKVSLDYGLLLDDVIVLLGERTDEAERRRVRLAWARDYHRRPSNTADGESDESPAGEPTTDSSDTEN</sequence>
<dbReference type="KEGG" id="ahm:TL08_20060"/>
<evidence type="ECO:0000313" key="2">
    <source>
        <dbReference type="EMBL" id="AOS64803.1"/>
    </source>
</evidence>
<evidence type="ECO:0000256" key="1">
    <source>
        <dbReference type="SAM" id="MobiDB-lite"/>
    </source>
</evidence>
<feature type="region of interest" description="Disordered" evidence="1">
    <location>
        <begin position="183"/>
        <end position="211"/>
    </location>
</feature>
<reference evidence="3" key="1">
    <citation type="submission" date="2016-03" db="EMBL/GenBank/DDBJ databases">
        <title>Complete genome sequence of the type strain Actinoalloteichus hymeniacidonis DSM 45092.</title>
        <authorList>
            <person name="Schaffert L."/>
            <person name="Albersmeier A."/>
            <person name="Winkler A."/>
            <person name="Kalinowski J."/>
            <person name="Zotchev S."/>
            <person name="Ruckert C."/>
        </authorList>
    </citation>
    <scope>NUCLEOTIDE SEQUENCE [LARGE SCALE GENOMIC DNA]</scope>
    <source>
        <strain evidence="3">HPA177(T) (DSM 45092(T))</strain>
    </source>
</reference>
<organism evidence="2 3">
    <name type="scientific">Actinoalloteichus hymeniacidonis</name>
    <dbReference type="NCBI Taxonomy" id="340345"/>
    <lineage>
        <taxon>Bacteria</taxon>
        <taxon>Bacillati</taxon>
        <taxon>Actinomycetota</taxon>
        <taxon>Actinomycetes</taxon>
        <taxon>Pseudonocardiales</taxon>
        <taxon>Pseudonocardiaceae</taxon>
        <taxon>Actinoalloteichus</taxon>
    </lineage>
</organism>
<protein>
    <submittedName>
        <fullName evidence="2">CRISPR type I-E/ECOLI-associated protein CasB/Cse2</fullName>
    </submittedName>
</protein>
<dbReference type="Pfam" id="PF09485">
    <property type="entry name" value="CRISPR_Cse2"/>
    <property type="match status" value="1"/>
</dbReference>
<dbReference type="InterPro" id="IPR013382">
    <property type="entry name" value="CRISPR-assoc_prot_Cse2"/>
</dbReference>
<name>A0AAC9HSS4_9PSEU</name>
<accession>A0AAC9HSS4</accession>
<dbReference type="RefSeq" id="WP_084643280.1">
    <property type="nucleotide sequence ID" value="NZ_CP014859.1"/>
</dbReference>
<dbReference type="InterPro" id="IPR038287">
    <property type="entry name" value="Cse2_sf"/>
</dbReference>
<dbReference type="CDD" id="cd09731">
    <property type="entry name" value="Cse2_I-E"/>
    <property type="match status" value="1"/>
</dbReference>